<dbReference type="FunFam" id="3.20.20.140:FF:000014">
    <property type="entry name" value="5-methylthioadenosine/S-adenosylhomocysteine deaminase"/>
    <property type="match status" value="1"/>
</dbReference>
<dbReference type="CDD" id="cd01298">
    <property type="entry name" value="ATZ_TRZ_like"/>
    <property type="match status" value="1"/>
</dbReference>
<reference evidence="6" key="2">
    <citation type="submission" date="2013-07" db="EMBL/GenBank/DDBJ databases">
        <authorList>
            <person name="Morais-Silva F.O."/>
            <person name="Rezende A.M."/>
            <person name="Pimentel C."/>
            <person name="Resende D.M."/>
            <person name="Santos C.I."/>
            <person name="Clemente C."/>
            <person name="de Oliveira L.M."/>
            <person name="da Silva S.M."/>
            <person name="Costa D.A."/>
            <person name="Varela-Raposo A."/>
            <person name="Horacio E.C.A."/>
            <person name="Matos M."/>
            <person name="Flores O."/>
            <person name="Ruiz J.C."/>
            <person name="Rodrigues-Pousada C."/>
        </authorList>
    </citation>
    <scope>NUCLEOTIDE SEQUENCE [LARGE SCALE GENOMIC DNA]</scope>
    <source>
        <strain evidence="6">ATCC 19364 / DSM 1382 / NCIMB 9332 / VKM B-1759</strain>
    </source>
</reference>
<dbReference type="SUPFAM" id="SSF51556">
    <property type="entry name" value="Metallo-dependent hydrolases"/>
    <property type="match status" value="1"/>
</dbReference>
<accession>T2GE66</accession>
<dbReference type="KEGG" id="dgg:DGI_2748"/>
<gene>
    <name evidence="5" type="ORF">DGI_2748</name>
</gene>
<dbReference type="EMBL" id="CP006585">
    <property type="protein sequence ID" value="AGW14479.1"/>
    <property type="molecule type" value="Genomic_DNA"/>
</dbReference>
<reference evidence="5 6" key="1">
    <citation type="journal article" date="2013" name="J. Bacteriol.">
        <title>Roles of HynAB and Ech, the only two hydrogenases found in the model sulfate reducer Desulfovibrio gigas.</title>
        <authorList>
            <person name="Morais-Silva F.O."/>
            <person name="Santos C.I."/>
            <person name="Rodrigues R."/>
            <person name="Pereira I.A."/>
            <person name="Rodrigues-Pousada C."/>
        </authorList>
    </citation>
    <scope>NUCLEOTIDE SEQUENCE [LARGE SCALE GENOMIC DNA]</scope>
    <source>
        <strain evidence="6">ATCC 19364 / DSM 1382 / NCIMB 9332 / VKM B-1759</strain>
    </source>
</reference>
<evidence type="ECO:0000256" key="2">
    <source>
        <dbReference type="ARBA" id="ARBA00022801"/>
    </source>
</evidence>
<dbReference type="InterPro" id="IPR006680">
    <property type="entry name" value="Amidohydro-rel"/>
</dbReference>
<dbReference type="HOGENOM" id="CLU_012358_2_1_7"/>
<dbReference type="PATRIC" id="fig|1121448.10.peg.2710"/>
<keyword evidence="6" id="KW-1185">Reference proteome</keyword>
<dbReference type="Pfam" id="PF01979">
    <property type="entry name" value="Amidohydro_1"/>
    <property type="match status" value="1"/>
</dbReference>
<dbReference type="GO" id="GO:0016814">
    <property type="term" value="F:hydrolase activity, acting on carbon-nitrogen (but not peptide) bonds, in cyclic amidines"/>
    <property type="evidence" value="ECO:0007669"/>
    <property type="project" value="UniProtKB-ARBA"/>
</dbReference>
<evidence type="ECO:0000259" key="4">
    <source>
        <dbReference type="Pfam" id="PF01979"/>
    </source>
</evidence>
<feature type="domain" description="Amidohydrolase-related" evidence="4">
    <location>
        <begin position="58"/>
        <end position="406"/>
    </location>
</feature>
<keyword evidence="1" id="KW-0479">Metal-binding</keyword>
<dbReference type="PANTHER" id="PTHR43794">
    <property type="entry name" value="AMINOHYDROLASE SSNA-RELATED"/>
    <property type="match status" value="1"/>
</dbReference>
<evidence type="ECO:0000256" key="1">
    <source>
        <dbReference type="ARBA" id="ARBA00022723"/>
    </source>
</evidence>
<dbReference type="PANTHER" id="PTHR43794:SF11">
    <property type="entry name" value="AMIDOHYDROLASE-RELATED DOMAIN-CONTAINING PROTEIN"/>
    <property type="match status" value="1"/>
</dbReference>
<dbReference type="AlphaFoldDB" id="T2GE66"/>
<protein>
    <submittedName>
        <fullName evidence="5">Putative 5-methylthioadenosine/S-adenosylhomocysteine deaminase</fullName>
    </submittedName>
</protein>
<dbReference type="InterPro" id="IPR032466">
    <property type="entry name" value="Metal_Hydrolase"/>
</dbReference>
<dbReference type="eggNOG" id="COG0402">
    <property type="taxonomic scope" value="Bacteria"/>
</dbReference>
<proteinExistence type="predicted"/>
<evidence type="ECO:0000256" key="3">
    <source>
        <dbReference type="ARBA" id="ARBA00022833"/>
    </source>
</evidence>
<evidence type="ECO:0000313" key="6">
    <source>
        <dbReference type="Proteomes" id="UP000016587"/>
    </source>
</evidence>
<keyword evidence="2" id="KW-0378">Hydrolase</keyword>
<sequence>MPCDMVVEAGLLATQDDRRRVLANQALIIHGGLIQKILPLEDAAELRCARRLNLRHCVVLPGLVNAHTHSPMTLFRGLGDDMPLMEWLTKRIWPLEAGLTNELVHLGSQLACCEMAALGTTCFQDMYIFQEATAEAVEAFGLKAVLAEGILNVPTRSYQTPEEAYARIANLLADYAGHPRIRFAVAPHTVYTTSEAILRRSFQLAEAYDLPWCIHCTEDDAELEHSQAMYGMRPVALLDRLGCLSPRSVLVHGVVLAEAELHTLARAGASLVHCPRSNAKLASGLAPIAACLEAGVRVALGTDGPASSNSLNMFQEMGTAALMAKVREGDSTALPAQAALDMATVHAARALGWQDLGRLAEGGPADLTAVSLDLPRHTPCTNVVSHLVYACQGAGVELTMVDGHTVYERGCFPTVDYDGLRRELRDALGWARSRLDSISA</sequence>
<dbReference type="SUPFAM" id="SSF51338">
    <property type="entry name" value="Composite domain of metallo-dependent hydrolases"/>
    <property type="match status" value="1"/>
</dbReference>
<dbReference type="GO" id="GO:0019239">
    <property type="term" value="F:deaminase activity"/>
    <property type="evidence" value="ECO:0007669"/>
    <property type="project" value="UniProtKB-ARBA"/>
</dbReference>
<dbReference type="InterPro" id="IPR050287">
    <property type="entry name" value="MTA/SAH_deaminase"/>
</dbReference>
<dbReference type="Gene3D" id="3.20.20.140">
    <property type="entry name" value="Metal-dependent hydrolases"/>
    <property type="match status" value="1"/>
</dbReference>
<evidence type="ECO:0000313" key="5">
    <source>
        <dbReference type="EMBL" id="AGW14479.1"/>
    </source>
</evidence>
<keyword evidence="3" id="KW-0862">Zinc</keyword>
<dbReference type="GO" id="GO:0046872">
    <property type="term" value="F:metal ion binding"/>
    <property type="evidence" value="ECO:0007669"/>
    <property type="project" value="UniProtKB-KW"/>
</dbReference>
<dbReference type="InterPro" id="IPR011059">
    <property type="entry name" value="Metal-dep_hydrolase_composite"/>
</dbReference>
<name>T2GE66_MEGG1</name>
<dbReference type="Gene3D" id="2.30.40.10">
    <property type="entry name" value="Urease, subunit C, domain 1"/>
    <property type="match status" value="1"/>
</dbReference>
<dbReference type="Proteomes" id="UP000016587">
    <property type="component" value="Chromosome"/>
</dbReference>
<dbReference type="STRING" id="1121448.DGI_2748"/>
<organism evidence="5 6">
    <name type="scientific">Megalodesulfovibrio gigas (strain ATCC 19364 / DSM 1382 / NCIMB 9332 / VKM B-1759)</name>
    <name type="common">Desulfovibrio gigas</name>
    <dbReference type="NCBI Taxonomy" id="1121448"/>
    <lineage>
        <taxon>Bacteria</taxon>
        <taxon>Pseudomonadati</taxon>
        <taxon>Thermodesulfobacteriota</taxon>
        <taxon>Desulfovibrionia</taxon>
        <taxon>Desulfovibrionales</taxon>
        <taxon>Desulfovibrionaceae</taxon>
        <taxon>Megalodesulfovibrio</taxon>
    </lineage>
</organism>